<dbReference type="GO" id="GO:0051666">
    <property type="term" value="P:actin cortical patch localization"/>
    <property type="evidence" value="ECO:0007669"/>
    <property type="project" value="TreeGrafter"/>
</dbReference>
<dbReference type="Proteomes" id="UP000243052">
    <property type="component" value="Chromosome v"/>
</dbReference>
<evidence type="ECO:0000259" key="2">
    <source>
        <dbReference type="Pfam" id="PF07792"/>
    </source>
</evidence>
<name>A0A0X8HTN8_9SACH</name>
<feature type="domain" description="Arf3-interacting protein 1 N-terminal" evidence="2">
    <location>
        <begin position="56"/>
        <end position="190"/>
    </location>
</feature>
<dbReference type="GO" id="GO:0000282">
    <property type="term" value="P:cellular bud site selection"/>
    <property type="evidence" value="ECO:0007669"/>
    <property type="project" value="TreeGrafter"/>
</dbReference>
<evidence type="ECO:0000256" key="1">
    <source>
        <dbReference type="SAM" id="MobiDB-lite"/>
    </source>
</evidence>
<proteinExistence type="predicted"/>
<dbReference type="GeneID" id="28724539"/>
<dbReference type="EMBL" id="CP014245">
    <property type="protein sequence ID" value="AMD21261.1"/>
    <property type="molecule type" value="Genomic_DNA"/>
</dbReference>
<dbReference type="GO" id="GO:0005935">
    <property type="term" value="C:cellular bud neck"/>
    <property type="evidence" value="ECO:0007669"/>
    <property type="project" value="TreeGrafter"/>
</dbReference>
<dbReference type="InterPro" id="IPR052809">
    <property type="entry name" value="Actin_polarity_regulatory"/>
</dbReference>
<dbReference type="STRING" id="45286.A0A0X8HTN8"/>
<dbReference type="PANTHER" id="PTHR28245">
    <property type="entry name" value="ARF3-INTERACTING PROTEIN 1"/>
    <property type="match status" value="1"/>
</dbReference>
<dbReference type="GO" id="GO:0005886">
    <property type="term" value="C:plasma membrane"/>
    <property type="evidence" value="ECO:0007669"/>
    <property type="project" value="TreeGrafter"/>
</dbReference>
<dbReference type="PANTHER" id="PTHR28245:SF1">
    <property type="entry name" value="ARF3-INTERACTING PROTEIN 1"/>
    <property type="match status" value="1"/>
</dbReference>
<accession>A0A0X8HTN8</accession>
<evidence type="ECO:0000313" key="3">
    <source>
        <dbReference type="EMBL" id="AMD21261.1"/>
    </source>
</evidence>
<feature type="compositionally biased region" description="Basic residues" evidence="1">
    <location>
        <begin position="31"/>
        <end position="41"/>
    </location>
</feature>
<keyword evidence="4" id="KW-1185">Reference proteome</keyword>
<feature type="region of interest" description="Disordered" evidence="1">
    <location>
        <begin position="1"/>
        <end position="44"/>
    </location>
</feature>
<dbReference type="Pfam" id="PF07792">
    <property type="entry name" value="Afi1"/>
    <property type="match status" value="1"/>
</dbReference>
<dbReference type="Pfam" id="PF08616">
    <property type="entry name" value="SPA"/>
    <property type="match status" value="1"/>
</dbReference>
<dbReference type="AlphaFoldDB" id="A0A0X8HTN8"/>
<protein>
    <submittedName>
        <fullName evidence="3">HEL019Cp</fullName>
    </submittedName>
</protein>
<reference evidence="3 4" key="1">
    <citation type="submission" date="2016-01" db="EMBL/GenBank/DDBJ databases">
        <title>Genome sequence of the yeast Holleya sinecauda.</title>
        <authorList>
            <person name="Dietrich F.S."/>
        </authorList>
    </citation>
    <scope>NUCLEOTIDE SEQUENCE [LARGE SCALE GENOMIC DNA]</scope>
    <source>
        <strain evidence="3 4">ATCC 58844</strain>
    </source>
</reference>
<dbReference type="RefSeq" id="XP_017988257.1">
    <property type="nucleotide sequence ID" value="XM_018132462.1"/>
</dbReference>
<dbReference type="OrthoDB" id="66409at2759"/>
<organism evidence="3 4">
    <name type="scientific">Eremothecium sinecaudum</name>
    <dbReference type="NCBI Taxonomy" id="45286"/>
    <lineage>
        <taxon>Eukaryota</taxon>
        <taxon>Fungi</taxon>
        <taxon>Dikarya</taxon>
        <taxon>Ascomycota</taxon>
        <taxon>Saccharomycotina</taxon>
        <taxon>Saccharomycetes</taxon>
        <taxon>Saccharomycetales</taxon>
        <taxon>Saccharomycetaceae</taxon>
        <taxon>Eremothecium</taxon>
    </lineage>
</organism>
<evidence type="ECO:0000313" key="4">
    <source>
        <dbReference type="Proteomes" id="UP000243052"/>
    </source>
</evidence>
<sequence>MLSCDPNVKDQQQGLGVNSGEKSQSLQQPFRSHRGLQKKNGIHSIPSTDCGHNVEYILSAEFDNKSGAMIKHQYPKNLPKLKHQTSNLANLAALMIPNGIENRPGESDFTVFILYRDRYSQTFSLFPPTEASISRNSTGSYGAAGSSPSRLGSVILEEDEHAGISTTSLASSKKDLLFFLNVVHSEIDYSNERGAVIKSLAVGTVLQNFFIFKPLLMMALDAYMKSPSMQILKDCFDLINSLDLSLMVRIHSNKLLQNVLNSINNDEIIHELLDPQGKALKKLLRVSELPETDKNGNSIAFKQSTLIYRFDNFKPIAVPHYFTRIPIHINMIKYNDIEVDINYKDHVVKFLSAFIPHLSKLPRDAPPWRLMINSMELSTDSLCQLVLALSNFIHAFEHKYIRNGSVVVFPYMDISMVDDLRYELSQPHSSELYFIVGVSNPIFELQKNVWDVYYNLDTGILISQSSPNTAPSHRTSTGSLHHASVRSSDFLMKIFSKTSNSVTSANESLKMGLLQKFMQYTMQQQHDNQTVLNVFKRVTILQLIHLLPKLGNDVSISTDMLLTDEYMLTYKDFVIFPEFFEYSSLRVIRLLNDMEKSLHQAFFPHDKSKDSKERVLLKIYCLLKEIYKFICLDKTHLSTFLNVCLNYPTTRAFDQFDLRKADFSKINLTKVLRHELRNLNGADGVNYTQANVIDYLSVDKGLGLLFYPLLLYPVMDVTTAGLYPTSSKHSSGSSNTFPRSVEKGLSLDNSKTSASTFSFPDGNLTMVTKYYEQFLENNLVYNTRDDLSITSNQISDCPYMVDRIRKLALKLLMRLERHHIGQLLIDKKLNPIFPMIYRTLKREAQLAVSPIPNHSNDSSLTKDVSKSSPFPAASFNFADNAPVLSPQIESHNLPLSANRQELLQDLKLISSRNPHDSKSTDLSSKSSKSDLIDSLTRLELYGIDDWKYLDSPANVRVTTKSSSSTFPEGPSFSSIYSIHRDNYNESIQ</sequence>
<feature type="compositionally biased region" description="Polar residues" evidence="1">
    <location>
        <begin position="9"/>
        <end position="30"/>
    </location>
</feature>
<dbReference type="InterPro" id="IPR012860">
    <property type="entry name" value="Afi1_N"/>
</dbReference>
<gene>
    <name evidence="3" type="ORF">AW171_hschr53196</name>
</gene>